<dbReference type="InterPro" id="IPR024983">
    <property type="entry name" value="CHAT_dom"/>
</dbReference>
<name>A0A4R8TLD0_9PEZI</name>
<dbReference type="Pfam" id="PF12770">
    <property type="entry name" value="CHAT"/>
    <property type="match status" value="1"/>
</dbReference>
<feature type="domain" description="CHAT" evidence="2">
    <location>
        <begin position="13"/>
        <end position="130"/>
    </location>
</feature>
<evidence type="ECO:0000313" key="4">
    <source>
        <dbReference type="Proteomes" id="UP000295604"/>
    </source>
</evidence>
<gene>
    <name evidence="3" type="ORF">C8034_v011981</name>
</gene>
<organism evidence="3 4">
    <name type="scientific">Colletotrichum sidae</name>
    <dbReference type="NCBI Taxonomy" id="1347389"/>
    <lineage>
        <taxon>Eukaryota</taxon>
        <taxon>Fungi</taxon>
        <taxon>Dikarya</taxon>
        <taxon>Ascomycota</taxon>
        <taxon>Pezizomycotina</taxon>
        <taxon>Sordariomycetes</taxon>
        <taxon>Hypocreomycetidae</taxon>
        <taxon>Glomerellales</taxon>
        <taxon>Glomerellaceae</taxon>
        <taxon>Colletotrichum</taxon>
        <taxon>Colletotrichum orbiculare species complex</taxon>
    </lineage>
</organism>
<sequence length="133" mass="14686">MKTTPGGEGDQRLSNLPGVEDEEAAVTKLVEKYAPVEQLKQPSVTQAVDSLRRHTIAYFACHGTSDVQYPSQSALVLQKSRIEGQTEVYVQDRLTMGGLSNIKLQRARLAYLSACSTAQSKSGQHRDEVLHVW</sequence>
<evidence type="ECO:0000313" key="3">
    <source>
        <dbReference type="EMBL" id="TEA18818.1"/>
    </source>
</evidence>
<dbReference type="Proteomes" id="UP000295604">
    <property type="component" value="Unassembled WGS sequence"/>
</dbReference>
<accession>A0A4R8TLD0</accession>
<comment type="caution">
    <text evidence="3">The sequence shown here is derived from an EMBL/GenBank/DDBJ whole genome shotgun (WGS) entry which is preliminary data.</text>
</comment>
<dbReference type="EMBL" id="QAPF01000059">
    <property type="protein sequence ID" value="TEA18818.1"/>
    <property type="molecule type" value="Genomic_DNA"/>
</dbReference>
<feature type="region of interest" description="Disordered" evidence="1">
    <location>
        <begin position="1"/>
        <end position="20"/>
    </location>
</feature>
<reference evidence="3 4" key="1">
    <citation type="submission" date="2018-11" db="EMBL/GenBank/DDBJ databases">
        <title>Genome sequence and assembly of Colletotrichum sidae.</title>
        <authorList>
            <person name="Gan P."/>
            <person name="Shirasu K."/>
        </authorList>
    </citation>
    <scope>NUCLEOTIDE SEQUENCE [LARGE SCALE GENOMIC DNA]</scope>
    <source>
        <strain evidence="3 4">CBS 518.97</strain>
    </source>
</reference>
<dbReference type="AlphaFoldDB" id="A0A4R8TLD0"/>
<evidence type="ECO:0000259" key="2">
    <source>
        <dbReference type="Pfam" id="PF12770"/>
    </source>
</evidence>
<keyword evidence="4" id="KW-1185">Reference proteome</keyword>
<evidence type="ECO:0000256" key="1">
    <source>
        <dbReference type="SAM" id="MobiDB-lite"/>
    </source>
</evidence>
<protein>
    <recommendedName>
        <fullName evidence="2">CHAT domain-containing protein</fullName>
    </recommendedName>
</protein>
<proteinExistence type="predicted"/>